<proteinExistence type="predicted"/>
<sequence>MHGSTRETDVSLMLEFKGGSFTFEFDVQ</sequence>
<evidence type="ECO:0000313" key="1">
    <source>
        <dbReference type="EMBL" id="JAH38988.1"/>
    </source>
</evidence>
<protein>
    <submittedName>
        <fullName evidence="1">Uncharacterized protein</fullName>
    </submittedName>
</protein>
<organism evidence="1">
    <name type="scientific">Anguilla anguilla</name>
    <name type="common">European freshwater eel</name>
    <name type="synonym">Muraena anguilla</name>
    <dbReference type="NCBI Taxonomy" id="7936"/>
    <lineage>
        <taxon>Eukaryota</taxon>
        <taxon>Metazoa</taxon>
        <taxon>Chordata</taxon>
        <taxon>Craniata</taxon>
        <taxon>Vertebrata</taxon>
        <taxon>Euteleostomi</taxon>
        <taxon>Actinopterygii</taxon>
        <taxon>Neopterygii</taxon>
        <taxon>Teleostei</taxon>
        <taxon>Anguilliformes</taxon>
        <taxon>Anguillidae</taxon>
        <taxon>Anguilla</taxon>
    </lineage>
</organism>
<dbReference type="AlphaFoldDB" id="A0A0E9SEQ0"/>
<reference evidence="1" key="2">
    <citation type="journal article" date="2015" name="Fish Shellfish Immunol.">
        <title>Early steps in the European eel (Anguilla anguilla)-Vibrio vulnificus interaction in the gills: Role of the RtxA13 toxin.</title>
        <authorList>
            <person name="Callol A."/>
            <person name="Pajuelo D."/>
            <person name="Ebbesson L."/>
            <person name="Teles M."/>
            <person name="MacKenzie S."/>
            <person name="Amaro C."/>
        </authorList>
    </citation>
    <scope>NUCLEOTIDE SEQUENCE</scope>
</reference>
<reference evidence="1" key="1">
    <citation type="submission" date="2014-11" db="EMBL/GenBank/DDBJ databases">
        <authorList>
            <person name="Amaro Gonzalez C."/>
        </authorList>
    </citation>
    <scope>NUCLEOTIDE SEQUENCE</scope>
</reference>
<dbReference type="EMBL" id="GBXM01069589">
    <property type="protein sequence ID" value="JAH38988.1"/>
    <property type="molecule type" value="Transcribed_RNA"/>
</dbReference>
<accession>A0A0E9SEQ0</accession>
<name>A0A0E9SEQ0_ANGAN</name>